<evidence type="ECO:0000259" key="2">
    <source>
        <dbReference type="Pfam" id="PF13439"/>
    </source>
</evidence>
<dbReference type="PANTHER" id="PTHR45947">
    <property type="entry name" value="SULFOQUINOVOSYL TRANSFERASE SQD2"/>
    <property type="match status" value="1"/>
</dbReference>
<organism evidence="3 4">
    <name type="scientific">Siminovitchia sediminis</name>
    <dbReference type="NCBI Taxonomy" id="1274353"/>
    <lineage>
        <taxon>Bacteria</taxon>
        <taxon>Bacillati</taxon>
        <taxon>Bacillota</taxon>
        <taxon>Bacilli</taxon>
        <taxon>Bacillales</taxon>
        <taxon>Bacillaceae</taxon>
        <taxon>Siminovitchia</taxon>
    </lineage>
</organism>
<dbReference type="RefSeq" id="WP_380774882.1">
    <property type="nucleotide sequence ID" value="NZ_JBHUEO010000053.1"/>
</dbReference>
<protein>
    <submittedName>
        <fullName evidence="3">Glycosyltransferase family 1 protein</fullName>
    </submittedName>
</protein>
<dbReference type="PANTHER" id="PTHR45947:SF3">
    <property type="entry name" value="SULFOQUINOVOSYL TRANSFERASE SQD2"/>
    <property type="match status" value="1"/>
</dbReference>
<reference evidence="4" key="1">
    <citation type="journal article" date="2019" name="Int. J. Syst. Evol. Microbiol.">
        <title>The Global Catalogue of Microorganisms (GCM) 10K type strain sequencing project: providing services to taxonomists for standard genome sequencing and annotation.</title>
        <authorList>
            <consortium name="The Broad Institute Genomics Platform"/>
            <consortium name="The Broad Institute Genome Sequencing Center for Infectious Disease"/>
            <person name="Wu L."/>
            <person name="Ma J."/>
        </authorList>
    </citation>
    <scope>NUCLEOTIDE SEQUENCE [LARGE SCALE GENOMIC DNA]</scope>
    <source>
        <strain evidence="4">CGMCC 1.12295</strain>
    </source>
</reference>
<gene>
    <name evidence="3" type="ORF">ACFSCZ_14820</name>
</gene>
<dbReference type="Pfam" id="PF13439">
    <property type="entry name" value="Glyco_transf_4"/>
    <property type="match status" value="1"/>
</dbReference>
<dbReference type="SUPFAM" id="SSF53756">
    <property type="entry name" value="UDP-Glycosyltransferase/glycogen phosphorylase"/>
    <property type="match status" value="1"/>
</dbReference>
<dbReference type="CDD" id="cd03812">
    <property type="entry name" value="GT4_CapH-like"/>
    <property type="match status" value="1"/>
</dbReference>
<dbReference type="Gene3D" id="3.40.50.2000">
    <property type="entry name" value="Glycogen Phosphorylase B"/>
    <property type="match status" value="2"/>
</dbReference>
<evidence type="ECO:0000313" key="4">
    <source>
        <dbReference type="Proteomes" id="UP001597301"/>
    </source>
</evidence>
<dbReference type="InterPro" id="IPR028098">
    <property type="entry name" value="Glyco_trans_4-like_N"/>
</dbReference>
<dbReference type="Pfam" id="PF00534">
    <property type="entry name" value="Glycos_transf_1"/>
    <property type="match status" value="1"/>
</dbReference>
<name>A0ABW4KP26_9BACI</name>
<evidence type="ECO:0000259" key="1">
    <source>
        <dbReference type="Pfam" id="PF00534"/>
    </source>
</evidence>
<accession>A0ABW4KP26</accession>
<dbReference type="EMBL" id="JBHUEO010000053">
    <property type="protein sequence ID" value="MFD1707995.1"/>
    <property type="molecule type" value="Genomic_DNA"/>
</dbReference>
<keyword evidence="4" id="KW-1185">Reference proteome</keyword>
<dbReference type="InterPro" id="IPR050194">
    <property type="entry name" value="Glycosyltransferase_grp1"/>
</dbReference>
<comment type="caution">
    <text evidence="3">The sequence shown here is derived from an EMBL/GenBank/DDBJ whole genome shotgun (WGS) entry which is preliminary data.</text>
</comment>
<sequence length="398" mass="44896">MTDKKLPVRILHVVSAMDRGGAETLIMNIYRNIDREKVQFDFISHSAGTDEFEKEIEMLGGKIYYILSLGHSGPLLYVKNVMKVMNINQYAAVHIHTDFQGGFPALAAKLSGIEHRICHSHSNHWMKNSAAAVAVLPVLRLMIKSFSTQICSCSHDAAVFLFGKRAVDKEKVQIIKNGIDLEPYLTSYGKKLSLHEEFKLDKSVKIIGHIGRFSKYKNQIYILSILKKLREKDQAFAAVFVGDGPLKVIVEQEAEKLGLQDYVRFLGVREDVPRLMRGFDIFVFPSLFEGFGIVMLEAQCSGVPCVASSQVPIETDMGLGLAEYIDLDDGVEAWSEAVQKKIQNERPSKIDIEKRLTKKGFHVKASIQKWMNLYGLKSYQKINSEEWANEAKSVDHIV</sequence>
<dbReference type="InterPro" id="IPR001296">
    <property type="entry name" value="Glyco_trans_1"/>
</dbReference>
<proteinExistence type="predicted"/>
<feature type="domain" description="Glycosyl transferase family 1" evidence="1">
    <location>
        <begin position="195"/>
        <end position="313"/>
    </location>
</feature>
<evidence type="ECO:0000313" key="3">
    <source>
        <dbReference type="EMBL" id="MFD1707995.1"/>
    </source>
</evidence>
<feature type="domain" description="Glycosyltransferase subfamily 4-like N-terminal" evidence="2">
    <location>
        <begin position="20"/>
        <end position="182"/>
    </location>
</feature>
<dbReference type="Proteomes" id="UP001597301">
    <property type="component" value="Unassembled WGS sequence"/>
</dbReference>